<evidence type="ECO:0000313" key="3">
    <source>
        <dbReference type="Proteomes" id="UP000823941"/>
    </source>
</evidence>
<accession>A0ABQ7Q5J3</accession>
<dbReference type="EMBL" id="JAHIBW010000021">
    <property type="protein sequence ID" value="KAG7300520.1"/>
    <property type="molecule type" value="Genomic_DNA"/>
</dbReference>
<protein>
    <submittedName>
        <fullName evidence="2">Uncharacterized protein</fullName>
    </submittedName>
</protein>
<dbReference type="Proteomes" id="UP000823941">
    <property type="component" value="Chromosome 21"/>
</dbReference>
<dbReference type="PANTHER" id="PTHR43157">
    <property type="entry name" value="PHOSPHATIDYLINOSITOL-GLYCAN BIOSYNTHESIS CLASS F PROTEIN-RELATED"/>
    <property type="match status" value="1"/>
</dbReference>
<reference evidence="2 3" key="1">
    <citation type="submission" date="2021-06" db="EMBL/GenBank/DDBJ databases">
        <title>A haploid diamondback moth (Plutella xylostella L.) genome assembly resolves 31 chromosomes and identifies a diamide resistance mutation.</title>
        <authorList>
            <person name="Ward C.M."/>
            <person name="Perry K.D."/>
            <person name="Baker G."/>
            <person name="Powis K."/>
            <person name="Heckel D.G."/>
            <person name="Baxter S.W."/>
        </authorList>
    </citation>
    <scope>NUCLEOTIDE SEQUENCE [LARGE SCALE GENOMIC DNA]</scope>
    <source>
        <strain evidence="2 3">LV</strain>
        <tissue evidence="2">Single pupa</tissue>
    </source>
</reference>
<dbReference type="PRINTS" id="PR00081">
    <property type="entry name" value="GDHRDH"/>
</dbReference>
<evidence type="ECO:0000256" key="1">
    <source>
        <dbReference type="ARBA" id="ARBA00023002"/>
    </source>
</evidence>
<comment type="caution">
    <text evidence="2">The sequence shown here is derived from an EMBL/GenBank/DDBJ whole genome shotgun (WGS) entry which is preliminary data.</text>
</comment>
<evidence type="ECO:0000313" key="2">
    <source>
        <dbReference type="EMBL" id="KAG7300520.1"/>
    </source>
</evidence>
<dbReference type="SUPFAM" id="SSF51735">
    <property type="entry name" value="NAD(P)-binding Rossmann-fold domains"/>
    <property type="match status" value="1"/>
</dbReference>
<keyword evidence="1" id="KW-0560">Oxidoreductase</keyword>
<proteinExistence type="predicted"/>
<dbReference type="PANTHER" id="PTHR43157:SF31">
    <property type="entry name" value="PHOSPHATIDYLINOSITOL-GLYCAN BIOSYNTHESIS CLASS F PROTEIN"/>
    <property type="match status" value="1"/>
</dbReference>
<organism evidence="2 3">
    <name type="scientific">Plutella xylostella</name>
    <name type="common">Diamondback moth</name>
    <name type="synonym">Plutella maculipennis</name>
    <dbReference type="NCBI Taxonomy" id="51655"/>
    <lineage>
        <taxon>Eukaryota</taxon>
        <taxon>Metazoa</taxon>
        <taxon>Ecdysozoa</taxon>
        <taxon>Arthropoda</taxon>
        <taxon>Hexapoda</taxon>
        <taxon>Insecta</taxon>
        <taxon>Pterygota</taxon>
        <taxon>Neoptera</taxon>
        <taxon>Endopterygota</taxon>
        <taxon>Lepidoptera</taxon>
        <taxon>Glossata</taxon>
        <taxon>Ditrysia</taxon>
        <taxon>Yponomeutoidea</taxon>
        <taxon>Plutellidae</taxon>
        <taxon>Plutella</taxon>
    </lineage>
</organism>
<sequence>MCKSKASLVGKTAVVTGGSSGFGFDTARLLAERGARVIIASRSEAKLANATESIRRSTGNENVDYRQLDMSSLTSVRHFASETLLSEHRLDILINNVGAINLPDKLTEDGLNTMMQVNYFGAFLLTYLLMPFLRASGPSRVINVSAATMYVGTIDFDHLNDVEYWSPLSILANSKLATSLFTVELSERIKDSGVTANSFDPFVVADTGILDNLGVIKDIGKVIVNSIGRRREDVANEIVFMASDPSLERVTGKHFKFCRSWFNSWLAEDVQLRRRLWTTSKELVKVKPSEEWDESGKSNQIKYSLFL</sequence>
<keyword evidence="3" id="KW-1185">Reference proteome</keyword>
<dbReference type="Gene3D" id="3.40.50.720">
    <property type="entry name" value="NAD(P)-binding Rossmann-like Domain"/>
    <property type="match status" value="1"/>
</dbReference>
<name>A0ABQ7Q5J3_PLUXY</name>
<dbReference type="InterPro" id="IPR036291">
    <property type="entry name" value="NAD(P)-bd_dom_sf"/>
</dbReference>
<gene>
    <name evidence="2" type="ORF">JYU34_016159</name>
</gene>
<dbReference type="InterPro" id="IPR002347">
    <property type="entry name" value="SDR_fam"/>
</dbReference>
<dbReference type="Pfam" id="PF00106">
    <property type="entry name" value="adh_short"/>
    <property type="match status" value="1"/>
</dbReference>